<organism evidence="3 4">
    <name type="scientific">Mycena rosella</name>
    <name type="common">Pink bonnet</name>
    <name type="synonym">Agaricus rosellus</name>
    <dbReference type="NCBI Taxonomy" id="1033263"/>
    <lineage>
        <taxon>Eukaryota</taxon>
        <taxon>Fungi</taxon>
        <taxon>Dikarya</taxon>
        <taxon>Basidiomycota</taxon>
        <taxon>Agaricomycotina</taxon>
        <taxon>Agaricomycetes</taxon>
        <taxon>Agaricomycetidae</taxon>
        <taxon>Agaricales</taxon>
        <taxon>Marasmiineae</taxon>
        <taxon>Mycenaceae</taxon>
        <taxon>Mycena</taxon>
    </lineage>
</organism>
<gene>
    <name evidence="3" type="ORF">B0H17DRAFT_1211933</name>
</gene>
<name>A0AAD7G3J2_MYCRO</name>
<keyword evidence="4" id="KW-1185">Reference proteome</keyword>
<feature type="region of interest" description="Disordered" evidence="1">
    <location>
        <begin position="258"/>
        <end position="356"/>
    </location>
</feature>
<protein>
    <submittedName>
        <fullName evidence="3">Uncharacterized protein</fullName>
    </submittedName>
</protein>
<dbReference type="EMBL" id="JARKIE010000240">
    <property type="protein sequence ID" value="KAJ7662468.1"/>
    <property type="molecule type" value="Genomic_DNA"/>
</dbReference>
<dbReference type="Proteomes" id="UP001221757">
    <property type="component" value="Unassembled WGS sequence"/>
</dbReference>
<evidence type="ECO:0000313" key="3">
    <source>
        <dbReference type="EMBL" id="KAJ7662468.1"/>
    </source>
</evidence>
<keyword evidence="2" id="KW-0472">Membrane</keyword>
<evidence type="ECO:0000256" key="2">
    <source>
        <dbReference type="SAM" id="Phobius"/>
    </source>
</evidence>
<keyword evidence="2" id="KW-1133">Transmembrane helix</keyword>
<feature type="transmembrane region" description="Helical" evidence="2">
    <location>
        <begin position="234"/>
        <end position="253"/>
    </location>
</feature>
<accession>A0AAD7G3J2</accession>
<keyword evidence="2" id="KW-0812">Transmembrane</keyword>
<reference evidence="3" key="1">
    <citation type="submission" date="2023-03" db="EMBL/GenBank/DDBJ databases">
        <title>Massive genome expansion in bonnet fungi (Mycena s.s.) driven by repeated elements and novel gene families across ecological guilds.</title>
        <authorList>
            <consortium name="Lawrence Berkeley National Laboratory"/>
            <person name="Harder C.B."/>
            <person name="Miyauchi S."/>
            <person name="Viragh M."/>
            <person name="Kuo A."/>
            <person name="Thoen E."/>
            <person name="Andreopoulos B."/>
            <person name="Lu D."/>
            <person name="Skrede I."/>
            <person name="Drula E."/>
            <person name="Henrissat B."/>
            <person name="Morin E."/>
            <person name="Kohler A."/>
            <person name="Barry K."/>
            <person name="LaButti K."/>
            <person name="Morin E."/>
            <person name="Salamov A."/>
            <person name="Lipzen A."/>
            <person name="Mereny Z."/>
            <person name="Hegedus B."/>
            <person name="Baldrian P."/>
            <person name="Stursova M."/>
            <person name="Weitz H."/>
            <person name="Taylor A."/>
            <person name="Grigoriev I.V."/>
            <person name="Nagy L.G."/>
            <person name="Martin F."/>
            <person name="Kauserud H."/>
        </authorList>
    </citation>
    <scope>NUCLEOTIDE SEQUENCE</scope>
    <source>
        <strain evidence="3">CBHHK067</strain>
    </source>
</reference>
<dbReference type="AlphaFoldDB" id="A0AAD7G3J2"/>
<feature type="transmembrane region" description="Helical" evidence="2">
    <location>
        <begin position="41"/>
        <end position="60"/>
    </location>
</feature>
<sequence>MPPLSPTALPGITSPTKIHKLPVIGPLAVAASSGDGLSGGAIAGVVLGVLGVCFSVWRLYVWNKKRNSDRAMIKAAAPPQPEKALPAAPGIEYPLNSAPPPIHSPASPPRENWAAGHPYGAPRAGGSVLSQVYDGGQSAPGFGAAGQGHNAFQNSSDPRMYTGGNEVAPAPRPRCLKLPAASSSALPFSLSPICGDTGYMAPPLSTAAPPSASSPTGIHIFTVVSPDGGLSHRAIVGIVLAALVALVPVYLVIRHLRRRKSRSASNAGDSAAPIDGPTDEKAPTDPTAPPHEGASWVEYPPSSPRPARSPSTIKSDVLSSDALKGLPPPGPGPAGDVTTGNELEGPSRTEPRPSAAQIFADEQSYGWTAAAEETTRPSI</sequence>
<evidence type="ECO:0000313" key="4">
    <source>
        <dbReference type="Proteomes" id="UP001221757"/>
    </source>
</evidence>
<proteinExistence type="predicted"/>
<evidence type="ECO:0000256" key="1">
    <source>
        <dbReference type="SAM" id="MobiDB-lite"/>
    </source>
</evidence>
<comment type="caution">
    <text evidence="3">The sequence shown here is derived from an EMBL/GenBank/DDBJ whole genome shotgun (WGS) entry which is preliminary data.</text>
</comment>